<protein>
    <submittedName>
        <fullName evidence="2">Uncharacterized protein</fullName>
    </submittedName>
</protein>
<organism evidence="2 3">
    <name type="scientific">Gymnopilus junonius</name>
    <name type="common">Spectacular rustgill mushroom</name>
    <name type="synonym">Gymnopilus spectabilis subsp. junonius</name>
    <dbReference type="NCBI Taxonomy" id="109634"/>
    <lineage>
        <taxon>Eukaryota</taxon>
        <taxon>Fungi</taxon>
        <taxon>Dikarya</taxon>
        <taxon>Basidiomycota</taxon>
        <taxon>Agaricomycotina</taxon>
        <taxon>Agaricomycetes</taxon>
        <taxon>Agaricomycetidae</taxon>
        <taxon>Agaricales</taxon>
        <taxon>Agaricineae</taxon>
        <taxon>Hymenogastraceae</taxon>
        <taxon>Gymnopilus</taxon>
    </lineage>
</organism>
<dbReference type="Proteomes" id="UP000724874">
    <property type="component" value="Unassembled WGS sequence"/>
</dbReference>
<feature type="transmembrane region" description="Helical" evidence="1">
    <location>
        <begin position="202"/>
        <end position="226"/>
    </location>
</feature>
<accession>A0A9P5NDP5</accession>
<dbReference type="AlphaFoldDB" id="A0A9P5NDP5"/>
<evidence type="ECO:0000313" key="3">
    <source>
        <dbReference type="Proteomes" id="UP000724874"/>
    </source>
</evidence>
<dbReference type="OrthoDB" id="2637653at2759"/>
<dbReference type="EMBL" id="JADNYJ010000155">
    <property type="protein sequence ID" value="KAF8878794.1"/>
    <property type="molecule type" value="Genomic_DNA"/>
</dbReference>
<feature type="transmembrane region" description="Helical" evidence="1">
    <location>
        <begin position="131"/>
        <end position="152"/>
    </location>
</feature>
<feature type="transmembrane region" description="Helical" evidence="1">
    <location>
        <begin position="164"/>
        <end position="186"/>
    </location>
</feature>
<keyword evidence="3" id="KW-1185">Reference proteome</keyword>
<reference evidence="2" key="1">
    <citation type="submission" date="2020-11" db="EMBL/GenBank/DDBJ databases">
        <authorList>
            <consortium name="DOE Joint Genome Institute"/>
            <person name="Ahrendt S."/>
            <person name="Riley R."/>
            <person name="Andreopoulos W."/>
            <person name="LaButti K."/>
            <person name="Pangilinan J."/>
            <person name="Ruiz-duenas F.J."/>
            <person name="Barrasa J.M."/>
            <person name="Sanchez-Garcia M."/>
            <person name="Camarero S."/>
            <person name="Miyauchi S."/>
            <person name="Serrano A."/>
            <person name="Linde D."/>
            <person name="Babiker R."/>
            <person name="Drula E."/>
            <person name="Ayuso-Fernandez I."/>
            <person name="Pacheco R."/>
            <person name="Padilla G."/>
            <person name="Ferreira P."/>
            <person name="Barriuso J."/>
            <person name="Kellner H."/>
            <person name="Castanera R."/>
            <person name="Alfaro M."/>
            <person name="Ramirez L."/>
            <person name="Pisabarro A.G."/>
            <person name="Kuo A."/>
            <person name="Tritt A."/>
            <person name="Lipzen A."/>
            <person name="He G."/>
            <person name="Yan M."/>
            <person name="Ng V."/>
            <person name="Cullen D."/>
            <person name="Martin F."/>
            <person name="Rosso M.-N."/>
            <person name="Henrissat B."/>
            <person name="Hibbett D."/>
            <person name="Martinez A.T."/>
            <person name="Grigoriev I.V."/>
        </authorList>
    </citation>
    <scope>NUCLEOTIDE SEQUENCE</scope>
    <source>
        <strain evidence="2">AH 44721</strain>
    </source>
</reference>
<evidence type="ECO:0000313" key="2">
    <source>
        <dbReference type="EMBL" id="KAF8878794.1"/>
    </source>
</evidence>
<comment type="caution">
    <text evidence="2">The sequence shown here is derived from an EMBL/GenBank/DDBJ whole genome shotgun (WGS) entry which is preliminary data.</text>
</comment>
<gene>
    <name evidence="2" type="ORF">CPB84DRAFT_324635</name>
</gene>
<evidence type="ECO:0000256" key="1">
    <source>
        <dbReference type="SAM" id="Phobius"/>
    </source>
</evidence>
<keyword evidence="1" id="KW-1133">Transmembrane helix</keyword>
<keyword evidence="1" id="KW-0812">Transmembrane</keyword>
<proteinExistence type="predicted"/>
<feature type="transmembrane region" description="Helical" evidence="1">
    <location>
        <begin position="54"/>
        <end position="78"/>
    </location>
</feature>
<sequence length="263" mass="29673">MRWIICGAISEKFTFVKSLYFCSRYGMLTLQIADQYMYFGFLSKALDPWACTRIFIYKTIIAQVAMTLIEMVLLVRVYALYNQNFRARNFLAAVFFISTSLELSAIGIVVHRLLAAPACVPPEGNGIPERLYGVGAGVCQSVVFIATVYKLLPVRQRRTPLTSLLFKESVFSIILVFILVAIIVIYEITRNIYTRAGTGNKAIIVGSVIYSWYLALLSIIGSRLILNMRSVYVMHRLRRPSLPGNNAYATEETNSVYLTTVNE</sequence>
<feature type="transmembrane region" description="Helical" evidence="1">
    <location>
        <begin position="90"/>
        <end position="111"/>
    </location>
</feature>
<name>A0A9P5NDP5_GYMJU</name>
<keyword evidence="1" id="KW-0472">Membrane</keyword>